<evidence type="ECO:0000256" key="2">
    <source>
        <dbReference type="ARBA" id="ARBA00007353"/>
    </source>
</evidence>
<evidence type="ECO:0000256" key="6">
    <source>
        <dbReference type="ARBA" id="ARBA00022833"/>
    </source>
</evidence>
<evidence type="ECO:0000256" key="3">
    <source>
        <dbReference type="ARBA" id="ARBA00022679"/>
    </source>
</evidence>
<dbReference type="GO" id="GO:0016787">
    <property type="term" value="F:hydrolase activity"/>
    <property type="evidence" value="ECO:0007669"/>
    <property type="project" value="UniProtKB-KW"/>
</dbReference>
<evidence type="ECO:0000313" key="12">
    <source>
        <dbReference type="Proteomes" id="UP000000611"/>
    </source>
</evidence>
<comment type="catalytic activity">
    <reaction evidence="7">
        <text>adenosine + H2O + H(+) = inosine + NH4(+)</text>
        <dbReference type="Rhea" id="RHEA:24408"/>
        <dbReference type="ChEBI" id="CHEBI:15377"/>
        <dbReference type="ChEBI" id="CHEBI:15378"/>
        <dbReference type="ChEBI" id="CHEBI:16335"/>
        <dbReference type="ChEBI" id="CHEBI:17596"/>
        <dbReference type="ChEBI" id="CHEBI:28938"/>
        <dbReference type="EC" id="3.5.4.4"/>
    </reaction>
    <physiologicalReaction direction="left-to-right" evidence="7">
        <dbReference type="Rhea" id="RHEA:24409"/>
    </physiologicalReaction>
</comment>
<dbReference type="HOGENOM" id="CLU_065784_0_2_12"/>
<evidence type="ECO:0000256" key="7">
    <source>
        <dbReference type="ARBA" id="ARBA00047989"/>
    </source>
</evidence>
<keyword evidence="12" id="KW-1185">Reference proteome</keyword>
<dbReference type="RefSeq" id="WP_012538223.1">
    <property type="nucleotide sequence ID" value="NC_011229.1"/>
</dbReference>
<dbReference type="SUPFAM" id="SSF64438">
    <property type="entry name" value="CNF1/YfiH-like putative cysteine hydrolases"/>
    <property type="match status" value="1"/>
</dbReference>
<keyword evidence="6" id="KW-0862">Zinc</keyword>
<comment type="similarity">
    <text evidence="2 10">Belongs to the purine nucleoside phosphorylase YfiH/LACC1 family.</text>
</comment>
<keyword evidence="3" id="KW-0808">Transferase</keyword>
<dbReference type="PANTHER" id="PTHR30616:SF2">
    <property type="entry name" value="PURINE NUCLEOSIDE PHOSPHORYLASE LACC1"/>
    <property type="match status" value="1"/>
</dbReference>
<dbReference type="CDD" id="cd16833">
    <property type="entry name" value="YfiH"/>
    <property type="match status" value="1"/>
</dbReference>
<comment type="catalytic activity">
    <reaction evidence="8">
        <text>adenosine + phosphate = alpha-D-ribose 1-phosphate + adenine</text>
        <dbReference type="Rhea" id="RHEA:27642"/>
        <dbReference type="ChEBI" id="CHEBI:16335"/>
        <dbReference type="ChEBI" id="CHEBI:16708"/>
        <dbReference type="ChEBI" id="CHEBI:43474"/>
        <dbReference type="ChEBI" id="CHEBI:57720"/>
        <dbReference type="EC" id="2.4.2.1"/>
    </reaction>
    <physiologicalReaction direction="left-to-right" evidence="8">
        <dbReference type="Rhea" id="RHEA:27643"/>
    </physiologicalReaction>
</comment>
<dbReference type="InterPro" id="IPR003730">
    <property type="entry name" value="Cu_polyphenol_OxRdtase"/>
</dbReference>
<proteinExistence type="inferred from homology"/>
<dbReference type="Proteomes" id="UP000000611">
    <property type="component" value="Chromosome"/>
</dbReference>
<evidence type="ECO:0000256" key="5">
    <source>
        <dbReference type="ARBA" id="ARBA00022801"/>
    </source>
</evidence>
<dbReference type="EMBL" id="CP000976">
    <property type="protein sequence ID" value="ACH93412.1"/>
    <property type="molecule type" value="Genomic_DNA"/>
</dbReference>
<evidence type="ECO:0000256" key="9">
    <source>
        <dbReference type="ARBA" id="ARBA00049893"/>
    </source>
</evidence>
<accession>B5RM26</accession>
<dbReference type="eggNOG" id="COG1496">
    <property type="taxonomic scope" value="Bacteria"/>
</dbReference>
<dbReference type="OrthoDB" id="4279at2"/>
<dbReference type="Gene3D" id="3.60.140.10">
    <property type="entry name" value="CNF1/YfiH-like putative cysteine hydrolases"/>
    <property type="match status" value="1"/>
</dbReference>
<organism evidence="11 12">
    <name type="scientific">Borrelia duttonii (strain Ly)</name>
    <dbReference type="NCBI Taxonomy" id="412419"/>
    <lineage>
        <taxon>Bacteria</taxon>
        <taxon>Pseudomonadati</taxon>
        <taxon>Spirochaetota</taxon>
        <taxon>Spirochaetia</taxon>
        <taxon>Spirochaetales</taxon>
        <taxon>Borreliaceae</taxon>
        <taxon>Borrelia</taxon>
    </lineage>
</organism>
<evidence type="ECO:0000256" key="4">
    <source>
        <dbReference type="ARBA" id="ARBA00022723"/>
    </source>
</evidence>
<evidence type="ECO:0000256" key="8">
    <source>
        <dbReference type="ARBA" id="ARBA00048968"/>
    </source>
</evidence>
<keyword evidence="4" id="KW-0479">Metal-binding</keyword>
<dbReference type="GO" id="GO:0017061">
    <property type="term" value="F:S-methyl-5-thioadenosine phosphorylase activity"/>
    <property type="evidence" value="ECO:0007669"/>
    <property type="project" value="UniProtKB-EC"/>
</dbReference>
<protein>
    <recommendedName>
        <fullName evidence="10">Purine nucleoside phosphorylase</fullName>
    </recommendedName>
</protein>
<comment type="catalytic activity">
    <reaction evidence="9">
        <text>S-methyl-5'-thioadenosine + phosphate = 5-(methylsulfanyl)-alpha-D-ribose 1-phosphate + adenine</text>
        <dbReference type="Rhea" id="RHEA:11852"/>
        <dbReference type="ChEBI" id="CHEBI:16708"/>
        <dbReference type="ChEBI" id="CHEBI:17509"/>
        <dbReference type="ChEBI" id="CHEBI:43474"/>
        <dbReference type="ChEBI" id="CHEBI:58533"/>
        <dbReference type="EC" id="2.4.2.28"/>
    </reaction>
    <physiologicalReaction direction="left-to-right" evidence="9">
        <dbReference type="Rhea" id="RHEA:11853"/>
    </physiologicalReaction>
</comment>
<comment type="catalytic activity">
    <reaction evidence="1">
        <text>inosine + phosphate = alpha-D-ribose 1-phosphate + hypoxanthine</text>
        <dbReference type="Rhea" id="RHEA:27646"/>
        <dbReference type="ChEBI" id="CHEBI:17368"/>
        <dbReference type="ChEBI" id="CHEBI:17596"/>
        <dbReference type="ChEBI" id="CHEBI:43474"/>
        <dbReference type="ChEBI" id="CHEBI:57720"/>
        <dbReference type="EC" id="2.4.2.1"/>
    </reaction>
    <physiologicalReaction direction="left-to-right" evidence="1">
        <dbReference type="Rhea" id="RHEA:27647"/>
    </physiologicalReaction>
</comment>
<evidence type="ECO:0000256" key="10">
    <source>
        <dbReference type="RuleBase" id="RU361274"/>
    </source>
</evidence>
<gene>
    <name evidence="11" type="ordered locus">BDU_471</name>
</gene>
<keyword evidence="5" id="KW-0378">Hydrolase</keyword>
<reference evidence="11 12" key="1">
    <citation type="journal article" date="2008" name="PLoS Genet.">
        <title>The genome of Borrelia recurrentis, the agent of deadly louse-borne relapsing fever, is a degraded subset of tick-borne Borrelia duttonii.</title>
        <authorList>
            <person name="Lescot M."/>
            <person name="Audic S."/>
            <person name="Robert C."/>
            <person name="Nguyen T.T."/>
            <person name="Blanc G."/>
            <person name="Cutler S.J."/>
            <person name="Wincker P."/>
            <person name="Couloux A."/>
            <person name="Claverie J.-M."/>
            <person name="Raoult D."/>
            <person name="Drancourt M."/>
        </authorList>
    </citation>
    <scope>NUCLEOTIDE SEQUENCE [LARGE SCALE GENOMIC DNA]</scope>
    <source>
        <strain evidence="11 12">Ly</strain>
    </source>
</reference>
<dbReference type="NCBIfam" id="TIGR00726">
    <property type="entry name" value="peptidoglycan editing factor PgeF"/>
    <property type="match status" value="1"/>
</dbReference>
<evidence type="ECO:0000256" key="1">
    <source>
        <dbReference type="ARBA" id="ARBA00000553"/>
    </source>
</evidence>
<dbReference type="InterPro" id="IPR011324">
    <property type="entry name" value="Cytotoxic_necrot_fac-like_cat"/>
</dbReference>
<name>B5RM26_BORDL</name>
<sequence>MKVLERELYYEFEVDSSVKLIYTKKPFDLEIKNISNDNLSFIPKNKEIKYLKQLHTNIVYEVADDFVNFQRGDGLVSSSFNVALLAYYADCLPIYIFDKSKKYIGLAHSGYKGSFQLILLKMLFKFQDMGSNFEDLRIIFGPYNRGCCYEVSSEFVSKINLQFSKKLLDMSFCKKDDKIYFDNANFNLGLISNFNLKVEDSGLCTYCNCNLYSHRKFKGKRSYAVIWRT</sequence>
<dbReference type="GO" id="GO:0005507">
    <property type="term" value="F:copper ion binding"/>
    <property type="evidence" value="ECO:0007669"/>
    <property type="project" value="TreeGrafter"/>
</dbReference>
<dbReference type="Pfam" id="PF02578">
    <property type="entry name" value="Cu-oxidase_4"/>
    <property type="match status" value="1"/>
</dbReference>
<dbReference type="KEGG" id="bdu:BDU_471"/>
<dbReference type="STRING" id="412419.BDU_471"/>
<dbReference type="InterPro" id="IPR038371">
    <property type="entry name" value="Cu_polyphenol_OxRdtase_sf"/>
</dbReference>
<dbReference type="AlphaFoldDB" id="B5RM26"/>
<evidence type="ECO:0000313" key="11">
    <source>
        <dbReference type="EMBL" id="ACH93412.1"/>
    </source>
</evidence>
<dbReference type="PANTHER" id="PTHR30616">
    <property type="entry name" value="UNCHARACTERIZED PROTEIN YFIH"/>
    <property type="match status" value="1"/>
</dbReference>